<evidence type="ECO:0000256" key="2">
    <source>
        <dbReference type="SAM" id="MobiDB-lite"/>
    </source>
</evidence>
<proteinExistence type="predicted"/>
<evidence type="ECO:0000313" key="4">
    <source>
        <dbReference type="Proteomes" id="UP001162060"/>
    </source>
</evidence>
<reference evidence="3" key="1">
    <citation type="submission" date="2024-01" db="EMBL/GenBank/DDBJ databases">
        <authorList>
            <person name="Webb A."/>
        </authorList>
    </citation>
    <scope>NUCLEOTIDE SEQUENCE</scope>
    <source>
        <strain evidence="3">Pm1</strain>
    </source>
</reference>
<evidence type="ECO:0000256" key="1">
    <source>
        <dbReference type="SAM" id="Coils"/>
    </source>
</evidence>
<feature type="coiled-coil region" evidence="1">
    <location>
        <begin position="41"/>
        <end position="68"/>
    </location>
</feature>
<feature type="region of interest" description="Disordered" evidence="2">
    <location>
        <begin position="96"/>
        <end position="115"/>
    </location>
</feature>
<sequence>MLKPIKKKTPLSHPSRLEDWPVHAPFSPPRQLPLSLYPLLVAKEGARLRRLQLRYQKYQEKVRGLLNKGDARVEVDDREVKASSVALALAVTMQTRPLEEEEKKRDMDSSTAAAPLKQPSRGTLFYLSESKCPVETWSHNDLYQTKDWNKRYDKVHIGQTQETDELLELLLPREQTLLVQNEHLLDTTIPDHPVQFMPLDCNNKLERDGRQLGFVNMMDTSWLLASIAQRCAATTGSSATEKSSKLQWRWKWVLQLADVRLAVVDLLFSCRAGVSVNFLGRPPSSVQTHYQHLIQRVKDTMADKQDGTELTICRL</sequence>
<dbReference type="Proteomes" id="UP001162060">
    <property type="component" value="Unassembled WGS sequence"/>
</dbReference>
<gene>
    <name evidence="3" type="ORF">PM001_LOCUS20893</name>
</gene>
<comment type="caution">
    <text evidence="3">The sequence shown here is derived from an EMBL/GenBank/DDBJ whole genome shotgun (WGS) entry which is preliminary data.</text>
</comment>
<feature type="compositionally biased region" description="Basic and acidic residues" evidence="2">
    <location>
        <begin position="97"/>
        <end position="108"/>
    </location>
</feature>
<protein>
    <submittedName>
        <fullName evidence="3">Uncharacterized protein</fullName>
    </submittedName>
</protein>
<dbReference type="AlphaFoldDB" id="A0AAV1UR73"/>
<name>A0AAV1UR73_9STRA</name>
<organism evidence="3 4">
    <name type="scientific">Peronospora matthiolae</name>
    <dbReference type="NCBI Taxonomy" id="2874970"/>
    <lineage>
        <taxon>Eukaryota</taxon>
        <taxon>Sar</taxon>
        <taxon>Stramenopiles</taxon>
        <taxon>Oomycota</taxon>
        <taxon>Peronosporomycetes</taxon>
        <taxon>Peronosporales</taxon>
        <taxon>Peronosporaceae</taxon>
        <taxon>Peronospora</taxon>
    </lineage>
</organism>
<dbReference type="EMBL" id="CAKLBY020000222">
    <property type="protein sequence ID" value="CAK7935743.1"/>
    <property type="molecule type" value="Genomic_DNA"/>
</dbReference>
<accession>A0AAV1UR73</accession>
<keyword evidence="1" id="KW-0175">Coiled coil</keyword>
<evidence type="ECO:0000313" key="3">
    <source>
        <dbReference type="EMBL" id="CAK7935743.1"/>
    </source>
</evidence>